<evidence type="ECO:0000256" key="3">
    <source>
        <dbReference type="ARBA" id="ARBA00022737"/>
    </source>
</evidence>
<sequence>MLTLDFRTLTAPLGILRILEVIFTCTTFSLVASVGHGFGSFWIWCMFTWCFCFCVTILILVLEFTSLSSKLPISWRDFTTAFVMLATLMVFSATVIYSTFHACTTCGRQIGASTVSSLTIMLYSVEMKLIRAQSSETSGFLSTVPGQLKVLEAFMACIIFICLYFTPYSYFSGLKWCVAVYSICFIFSFLVIILAIVRLPGRFPETFNKVLIVCNVLAVLMYITAVIIWPVYCFRNFARPNPCSLYCYWNYLVVVSVLSSFNLSAYIADTMYSLKPCSLCSPAV</sequence>
<dbReference type="AlphaFoldDB" id="A0A3Q2CAD1"/>
<organism evidence="10 11">
    <name type="scientific">Cyprinodon variegatus</name>
    <name type="common">Sheepshead minnow</name>
    <dbReference type="NCBI Taxonomy" id="28743"/>
    <lineage>
        <taxon>Eukaryota</taxon>
        <taxon>Metazoa</taxon>
        <taxon>Chordata</taxon>
        <taxon>Craniata</taxon>
        <taxon>Vertebrata</taxon>
        <taxon>Euteleostomi</taxon>
        <taxon>Actinopterygii</taxon>
        <taxon>Neopterygii</taxon>
        <taxon>Teleostei</taxon>
        <taxon>Neoteleostei</taxon>
        <taxon>Acanthomorphata</taxon>
        <taxon>Ovalentaria</taxon>
        <taxon>Atherinomorphae</taxon>
        <taxon>Cyprinodontiformes</taxon>
        <taxon>Cyprinodontidae</taxon>
        <taxon>Cyprinodon</taxon>
    </lineage>
</organism>
<evidence type="ECO:0000256" key="8">
    <source>
        <dbReference type="SAM" id="Phobius"/>
    </source>
</evidence>
<dbReference type="PANTHER" id="PTHR17068">
    <property type="entry name" value="MYELOID-ASSOCIATED DIFFERENTIATION MARKER MYADM FAMILY MEMBER"/>
    <property type="match status" value="1"/>
</dbReference>
<evidence type="ECO:0000256" key="4">
    <source>
        <dbReference type="ARBA" id="ARBA00022989"/>
    </source>
</evidence>
<dbReference type="Pfam" id="PF01284">
    <property type="entry name" value="MARVEL"/>
    <property type="match status" value="2"/>
</dbReference>
<dbReference type="PROSITE" id="PS51225">
    <property type="entry name" value="MARVEL"/>
    <property type="match status" value="2"/>
</dbReference>
<keyword evidence="11" id="KW-1185">Reference proteome</keyword>
<comment type="similarity">
    <text evidence="6">Belongs to the MAL family.</text>
</comment>
<reference evidence="10" key="2">
    <citation type="submission" date="2025-09" db="UniProtKB">
        <authorList>
            <consortium name="Ensembl"/>
        </authorList>
    </citation>
    <scope>IDENTIFICATION</scope>
</reference>
<evidence type="ECO:0000256" key="5">
    <source>
        <dbReference type="ARBA" id="ARBA00023136"/>
    </source>
</evidence>
<feature type="domain" description="MARVEL" evidence="9">
    <location>
        <begin position="140"/>
        <end position="278"/>
    </location>
</feature>
<protein>
    <submittedName>
        <fullName evidence="10">Myeloid-associated differentiation marker homolog</fullName>
    </submittedName>
</protein>
<name>A0A3Q2CAD1_CYPVA</name>
<evidence type="ECO:0000256" key="2">
    <source>
        <dbReference type="ARBA" id="ARBA00022692"/>
    </source>
</evidence>
<evidence type="ECO:0000256" key="6">
    <source>
        <dbReference type="ARBA" id="ARBA00034721"/>
    </source>
</evidence>
<proteinExistence type="inferred from homology"/>
<comment type="subcellular location">
    <subcellularLocation>
        <location evidence="1">Membrane</location>
        <topology evidence="1">Multi-pass membrane protein</topology>
    </subcellularLocation>
</comment>
<evidence type="ECO:0000259" key="9">
    <source>
        <dbReference type="PROSITE" id="PS51225"/>
    </source>
</evidence>
<feature type="domain" description="MARVEL" evidence="9">
    <location>
        <begin position="8"/>
        <end position="135"/>
    </location>
</feature>
<feature type="transmembrane region" description="Helical" evidence="8">
    <location>
        <begin position="150"/>
        <end position="166"/>
    </location>
</feature>
<feature type="transmembrane region" description="Helical" evidence="8">
    <location>
        <begin position="12"/>
        <end position="35"/>
    </location>
</feature>
<evidence type="ECO:0000313" key="11">
    <source>
        <dbReference type="Proteomes" id="UP000265020"/>
    </source>
</evidence>
<dbReference type="Proteomes" id="UP000265020">
    <property type="component" value="Unassembled WGS sequence"/>
</dbReference>
<feature type="transmembrane region" description="Helical" evidence="8">
    <location>
        <begin position="248"/>
        <end position="268"/>
    </location>
</feature>
<evidence type="ECO:0000256" key="7">
    <source>
        <dbReference type="PROSITE-ProRule" id="PRU00581"/>
    </source>
</evidence>
<dbReference type="OMA" id="YARDVAC"/>
<dbReference type="InterPro" id="IPR047123">
    <property type="entry name" value="MYADM-like"/>
</dbReference>
<keyword evidence="5 7" id="KW-0472">Membrane</keyword>
<dbReference type="GeneTree" id="ENSGT00950000182933"/>
<feature type="transmembrane region" description="Helical" evidence="8">
    <location>
        <begin position="41"/>
        <end position="66"/>
    </location>
</feature>
<feature type="transmembrane region" description="Helical" evidence="8">
    <location>
        <begin position="210"/>
        <end position="232"/>
    </location>
</feature>
<dbReference type="Ensembl" id="ENSCVAT00000013001.1">
    <property type="protein sequence ID" value="ENSCVAP00000001687.1"/>
    <property type="gene ID" value="ENSCVAG00000002700.1"/>
</dbReference>
<keyword evidence="4 8" id="KW-1133">Transmembrane helix</keyword>
<feature type="transmembrane region" description="Helical" evidence="8">
    <location>
        <begin position="178"/>
        <end position="198"/>
    </location>
</feature>
<reference evidence="10" key="1">
    <citation type="submission" date="2025-08" db="UniProtKB">
        <authorList>
            <consortium name="Ensembl"/>
        </authorList>
    </citation>
    <scope>IDENTIFICATION</scope>
</reference>
<dbReference type="PANTHER" id="PTHR17068:SF2">
    <property type="entry name" value="MYELOID-ASSOCIATED DIFFERENTIATION MARKER-LIKE"/>
    <property type="match status" value="1"/>
</dbReference>
<keyword evidence="2 7" id="KW-0812">Transmembrane</keyword>
<dbReference type="GO" id="GO:0016020">
    <property type="term" value="C:membrane"/>
    <property type="evidence" value="ECO:0007669"/>
    <property type="project" value="UniProtKB-SubCell"/>
</dbReference>
<evidence type="ECO:0000256" key="1">
    <source>
        <dbReference type="ARBA" id="ARBA00004141"/>
    </source>
</evidence>
<dbReference type="InterPro" id="IPR008253">
    <property type="entry name" value="Marvel"/>
</dbReference>
<feature type="transmembrane region" description="Helical" evidence="8">
    <location>
        <begin position="78"/>
        <end position="98"/>
    </location>
</feature>
<keyword evidence="3" id="KW-0677">Repeat</keyword>
<evidence type="ECO:0000313" key="10">
    <source>
        <dbReference type="Ensembl" id="ENSCVAP00000001687.1"/>
    </source>
</evidence>
<accession>A0A3Q2CAD1</accession>